<evidence type="ECO:0000313" key="2">
    <source>
        <dbReference type="Proteomes" id="UP001500064"/>
    </source>
</evidence>
<reference evidence="1 2" key="1">
    <citation type="journal article" date="2019" name="Int. J. Syst. Evol. Microbiol.">
        <title>The Global Catalogue of Microorganisms (GCM) 10K type strain sequencing project: providing services to taxonomists for standard genome sequencing and annotation.</title>
        <authorList>
            <consortium name="The Broad Institute Genomics Platform"/>
            <consortium name="The Broad Institute Genome Sequencing Center for Infectious Disease"/>
            <person name="Wu L."/>
            <person name="Ma J."/>
        </authorList>
    </citation>
    <scope>NUCLEOTIDE SEQUENCE [LARGE SCALE GENOMIC DNA]</scope>
    <source>
        <strain evidence="1 2">JCM 13929</strain>
    </source>
</reference>
<name>A0ABN2HUY9_9ACTN</name>
<protein>
    <recommendedName>
        <fullName evidence="3">Pirin C-terminal domain-containing protein</fullName>
    </recommendedName>
</protein>
<gene>
    <name evidence="1" type="ORF">GCM10009733_107190</name>
</gene>
<keyword evidence="2" id="KW-1185">Reference proteome</keyword>
<comment type="caution">
    <text evidence="1">The sequence shown here is derived from an EMBL/GenBank/DDBJ whole genome shotgun (WGS) entry which is preliminary data.</text>
</comment>
<evidence type="ECO:0008006" key="3">
    <source>
        <dbReference type="Google" id="ProtNLM"/>
    </source>
</evidence>
<organism evidence="1 2">
    <name type="scientific">Nonomuraea maheshkhaliensis</name>
    <dbReference type="NCBI Taxonomy" id="419590"/>
    <lineage>
        <taxon>Bacteria</taxon>
        <taxon>Bacillati</taxon>
        <taxon>Actinomycetota</taxon>
        <taxon>Actinomycetes</taxon>
        <taxon>Streptosporangiales</taxon>
        <taxon>Streptosporangiaceae</taxon>
        <taxon>Nonomuraea</taxon>
    </lineage>
</organism>
<evidence type="ECO:0000313" key="1">
    <source>
        <dbReference type="EMBL" id="GAA1693926.1"/>
    </source>
</evidence>
<sequence>MFQSGEVAGLRGDERPYETRVRGGARLVASLGGKVVAGASQELPRMVFAQVEDPGDLAVRVVEGYA</sequence>
<dbReference type="Proteomes" id="UP001500064">
    <property type="component" value="Unassembled WGS sequence"/>
</dbReference>
<accession>A0ABN2HUY9</accession>
<dbReference type="EMBL" id="BAAAMU010000196">
    <property type="protein sequence ID" value="GAA1693926.1"/>
    <property type="molecule type" value="Genomic_DNA"/>
</dbReference>
<proteinExistence type="predicted"/>